<evidence type="ECO:0000256" key="2">
    <source>
        <dbReference type="ARBA" id="ARBA00022729"/>
    </source>
</evidence>
<evidence type="ECO:0000256" key="3">
    <source>
        <dbReference type="SAM" id="MobiDB-lite"/>
    </source>
</evidence>
<organism evidence="6 7">
    <name type="scientific">Nakamurella alba</name>
    <dbReference type="NCBI Taxonomy" id="2665158"/>
    <lineage>
        <taxon>Bacteria</taxon>
        <taxon>Bacillati</taxon>
        <taxon>Actinomycetota</taxon>
        <taxon>Actinomycetes</taxon>
        <taxon>Nakamurellales</taxon>
        <taxon>Nakamurellaceae</taxon>
        <taxon>Nakamurella</taxon>
    </lineage>
</organism>
<dbReference type="AlphaFoldDB" id="A0A7K1FIF0"/>
<keyword evidence="7" id="KW-1185">Reference proteome</keyword>
<feature type="region of interest" description="Disordered" evidence="3">
    <location>
        <begin position="22"/>
        <end position="75"/>
    </location>
</feature>
<dbReference type="Pfam" id="PF13458">
    <property type="entry name" value="Peripla_BP_6"/>
    <property type="match status" value="1"/>
</dbReference>
<dbReference type="RefSeq" id="WP_154767615.1">
    <property type="nucleotide sequence ID" value="NZ_WLYK01000001.1"/>
</dbReference>
<dbReference type="SUPFAM" id="SSF53822">
    <property type="entry name" value="Periplasmic binding protein-like I"/>
    <property type="match status" value="1"/>
</dbReference>
<gene>
    <name evidence="6" type="ORF">GIS00_07885</name>
</gene>
<dbReference type="PROSITE" id="PS51257">
    <property type="entry name" value="PROKAR_LIPOPROTEIN"/>
    <property type="match status" value="1"/>
</dbReference>
<evidence type="ECO:0000313" key="7">
    <source>
        <dbReference type="Proteomes" id="UP000460221"/>
    </source>
</evidence>
<sequence>MRLRTKSFALLAAVALTAAACGSDSSTTTSSSTAAPTTSASAATSAPTSAESSSTGASTDASSGGSETSPAGGSDVLPAEVKATFLGDLTGAAAFCGGSARTGIEQAVNKVNEDKMLGDGVTLSVDFQDTGSDPKQAATQMSQIAGTDTMATLIGCASAVGQGTVPVAQQAGVPVIAMQSGTQAILDAGNYVFRTTAPQSTYHGVQVDYYAAQGAKTAAMVYQSDNPTLTELAEKIYPDLLAAKGIELISTEAFQGENFDFSALASKVVGENPDVVFLMGQGTPNVTVATQLLQQGFEGRVGGSAGFANGVLEPLGADANGFTWPTDFNPASPEPSTQAFVQYYTEKTGKAPDAFAAESWDTVMLLVAGLNKTTDYTRAGLRDGIEAATQDGLDGAVGPITFENRDARIGGLLVEWEDGATKIVE</sequence>
<protein>
    <submittedName>
        <fullName evidence="6">ABC transporter substrate-binding protein</fullName>
    </submittedName>
</protein>
<dbReference type="InterPro" id="IPR028082">
    <property type="entry name" value="Peripla_BP_I"/>
</dbReference>
<dbReference type="InterPro" id="IPR028081">
    <property type="entry name" value="Leu-bd"/>
</dbReference>
<evidence type="ECO:0000259" key="5">
    <source>
        <dbReference type="Pfam" id="PF13458"/>
    </source>
</evidence>
<proteinExistence type="inferred from homology"/>
<dbReference type="Gene3D" id="3.40.50.2300">
    <property type="match status" value="2"/>
</dbReference>
<name>A0A7K1FIF0_9ACTN</name>
<comment type="caution">
    <text evidence="6">The sequence shown here is derived from an EMBL/GenBank/DDBJ whole genome shotgun (WGS) entry which is preliminary data.</text>
</comment>
<evidence type="ECO:0000313" key="6">
    <source>
        <dbReference type="EMBL" id="MTD13860.1"/>
    </source>
</evidence>
<evidence type="ECO:0000256" key="1">
    <source>
        <dbReference type="ARBA" id="ARBA00010062"/>
    </source>
</evidence>
<comment type="similarity">
    <text evidence="1">Belongs to the leucine-binding protein family.</text>
</comment>
<evidence type="ECO:0000256" key="4">
    <source>
        <dbReference type="SAM" id="SignalP"/>
    </source>
</evidence>
<feature type="compositionally biased region" description="Low complexity" evidence="3">
    <location>
        <begin position="22"/>
        <end position="69"/>
    </location>
</feature>
<dbReference type="PANTHER" id="PTHR30483">
    <property type="entry name" value="LEUCINE-SPECIFIC-BINDING PROTEIN"/>
    <property type="match status" value="1"/>
</dbReference>
<accession>A0A7K1FIF0</accession>
<reference evidence="6 7" key="1">
    <citation type="submission" date="2019-11" db="EMBL/GenBank/DDBJ databases">
        <authorList>
            <person name="Jiang L.-Q."/>
        </authorList>
    </citation>
    <scope>NUCLEOTIDE SEQUENCE [LARGE SCALE GENOMIC DNA]</scope>
    <source>
        <strain evidence="6 7">YIM 132087</strain>
    </source>
</reference>
<dbReference type="Proteomes" id="UP000460221">
    <property type="component" value="Unassembled WGS sequence"/>
</dbReference>
<dbReference type="InterPro" id="IPR051010">
    <property type="entry name" value="BCAA_transport"/>
</dbReference>
<dbReference type="EMBL" id="WLYK01000001">
    <property type="protein sequence ID" value="MTD13860.1"/>
    <property type="molecule type" value="Genomic_DNA"/>
</dbReference>
<feature type="domain" description="Leucine-binding protein" evidence="5">
    <location>
        <begin position="81"/>
        <end position="408"/>
    </location>
</feature>
<dbReference type="PANTHER" id="PTHR30483:SF6">
    <property type="entry name" value="PERIPLASMIC BINDING PROTEIN OF ABC TRANSPORTER FOR NATURAL AMINO ACIDS"/>
    <property type="match status" value="1"/>
</dbReference>
<feature type="signal peptide" evidence="4">
    <location>
        <begin position="1"/>
        <end position="20"/>
    </location>
</feature>
<feature type="chain" id="PRO_5039298370" evidence="4">
    <location>
        <begin position="21"/>
        <end position="425"/>
    </location>
</feature>
<keyword evidence="2 4" id="KW-0732">Signal</keyword>